<evidence type="ECO:0000256" key="5">
    <source>
        <dbReference type="ARBA" id="ARBA00022679"/>
    </source>
</evidence>
<dbReference type="EMBL" id="CP011125">
    <property type="protein sequence ID" value="AKF11421.1"/>
    <property type="molecule type" value="Genomic_DNA"/>
</dbReference>
<keyword evidence="4 10" id="KW-0963">Cytoplasm</keyword>
<dbReference type="InterPro" id="IPR001001">
    <property type="entry name" value="DNA_polIII_beta"/>
</dbReference>
<dbReference type="SMART" id="SM00480">
    <property type="entry name" value="POL3Bc"/>
    <property type="match status" value="1"/>
</dbReference>
<dbReference type="OrthoDB" id="8421503at2"/>
<dbReference type="KEGG" id="samy:DB32_008570"/>
<dbReference type="GO" id="GO:0005737">
    <property type="term" value="C:cytoplasm"/>
    <property type="evidence" value="ECO:0007669"/>
    <property type="project" value="UniProtKB-SubCell"/>
</dbReference>
<dbReference type="PANTHER" id="PTHR30478:SF0">
    <property type="entry name" value="BETA SLIDING CLAMP"/>
    <property type="match status" value="1"/>
</dbReference>
<name>A0A0F6WAD5_9BACT</name>
<dbReference type="Pfam" id="PF00712">
    <property type="entry name" value="DNA_pol3_beta"/>
    <property type="match status" value="1"/>
</dbReference>
<evidence type="ECO:0000256" key="4">
    <source>
        <dbReference type="ARBA" id="ARBA00022490"/>
    </source>
</evidence>
<evidence type="ECO:0000256" key="8">
    <source>
        <dbReference type="ARBA" id="ARBA00022932"/>
    </source>
</evidence>
<comment type="similarity">
    <text evidence="2 10">Belongs to the beta sliding clamp family.</text>
</comment>
<dbReference type="Pfam" id="PF02768">
    <property type="entry name" value="DNA_pol3_beta_3"/>
    <property type="match status" value="1"/>
</dbReference>
<dbReference type="PIRSF" id="PIRSF000804">
    <property type="entry name" value="DNA_pol_III_b"/>
    <property type="match status" value="1"/>
</dbReference>
<evidence type="ECO:0000256" key="10">
    <source>
        <dbReference type="PIRNR" id="PIRNR000804"/>
    </source>
</evidence>
<evidence type="ECO:0000313" key="14">
    <source>
        <dbReference type="EMBL" id="AKF11421.1"/>
    </source>
</evidence>
<evidence type="ECO:0000313" key="15">
    <source>
        <dbReference type="Proteomes" id="UP000034883"/>
    </source>
</evidence>
<comment type="function">
    <text evidence="10">Confers DNA tethering and processivity to DNA polymerases and other proteins. Acts as a clamp, forming a ring around DNA (a reaction catalyzed by the clamp-loading complex) which diffuses in an ATP-independent manner freely and bidirectionally along dsDNA. Initially characterized for its ability to contact the catalytic subunit of DNA polymerase III (Pol III), a complex, multichain enzyme responsible for most of the replicative synthesis in bacteria; Pol III exhibits 3'-5' exonuclease proofreading activity. The beta chain is required for initiation of replication as well as for processivity of DNA replication.</text>
</comment>
<dbReference type="RefSeq" id="WP_053238289.1">
    <property type="nucleotide sequence ID" value="NZ_CP011125.1"/>
</dbReference>
<accession>A0A0F6WAD5</accession>
<dbReference type="InterPro" id="IPR022634">
    <property type="entry name" value="DNA_polIII_beta_N"/>
</dbReference>
<protein>
    <recommendedName>
        <fullName evidence="3 10">Beta sliding clamp</fullName>
    </recommendedName>
</protein>
<dbReference type="Proteomes" id="UP000034883">
    <property type="component" value="Chromosome"/>
</dbReference>
<gene>
    <name evidence="14" type="ORF">DB32_008570</name>
</gene>
<dbReference type="CDD" id="cd00140">
    <property type="entry name" value="beta_clamp"/>
    <property type="match status" value="1"/>
</dbReference>
<dbReference type="Pfam" id="PF02767">
    <property type="entry name" value="DNA_pol3_beta_2"/>
    <property type="match status" value="1"/>
</dbReference>
<comment type="subcellular location">
    <subcellularLocation>
        <location evidence="1 10">Cytoplasm</location>
    </subcellularLocation>
</comment>
<organism evidence="14 15">
    <name type="scientific">Sandaracinus amylolyticus</name>
    <dbReference type="NCBI Taxonomy" id="927083"/>
    <lineage>
        <taxon>Bacteria</taxon>
        <taxon>Pseudomonadati</taxon>
        <taxon>Myxococcota</taxon>
        <taxon>Polyangia</taxon>
        <taxon>Polyangiales</taxon>
        <taxon>Sandaracinaceae</taxon>
        <taxon>Sandaracinus</taxon>
    </lineage>
</organism>
<feature type="domain" description="DNA polymerase III beta sliding clamp C-terminal" evidence="13">
    <location>
        <begin position="260"/>
        <end position="380"/>
    </location>
</feature>
<evidence type="ECO:0000259" key="12">
    <source>
        <dbReference type="Pfam" id="PF02767"/>
    </source>
</evidence>
<evidence type="ECO:0000256" key="7">
    <source>
        <dbReference type="ARBA" id="ARBA00022705"/>
    </source>
</evidence>
<keyword evidence="8 10" id="KW-0239">DNA-directed DNA polymerase</keyword>
<evidence type="ECO:0000256" key="1">
    <source>
        <dbReference type="ARBA" id="ARBA00004496"/>
    </source>
</evidence>
<dbReference type="Gene3D" id="3.70.10.10">
    <property type="match status" value="1"/>
</dbReference>
<dbReference type="GO" id="GO:0003677">
    <property type="term" value="F:DNA binding"/>
    <property type="evidence" value="ECO:0007669"/>
    <property type="project" value="UniProtKB-UniRule"/>
</dbReference>
<keyword evidence="7 10" id="KW-0235">DNA replication</keyword>
<feature type="domain" description="DNA polymerase III beta sliding clamp central" evidence="12">
    <location>
        <begin position="130"/>
        <end position="213"/>
    </location>
</feature>
<dbReference type="GO" id="GO:0009360">
    <property type="term" value="C:DNA polymerase III complex"/>
    <property type="evidence" value="ECO:0007669"/>
    <property type="project" value="InterPro"/>
</dbReference>
<evidence type="ECO:0000259" key="13">
    <source>
        <dbReference type="Pfam" id="PF02768"/>
    </source>
</evidence>
<proteinExistence type="inferred from homology"/>
<dbReference type="InterPro" id="IPR022635">
    <property type="entry name" value="DNA_polIII_beta_C"/>
</dbReference>
<reference evidence="14 15" key="1">
    <citation type="submission" date="2015-03" db="EMBL/GenBank/DDBJ databases">
        <title>Genome assembly of Sandaracinus amylolyticus DSM 53668.</title>
        <authorList>
            <person name="Sharma G."/>
            <person name="Subramanian S."/>
        </authorList>
    </citation>
    <scope>NUCLEOTIDE SEQUENCE [LARGE SCALE GENOMIC DNA]</scope>
    <source>
        <strain evidence="14 15">DSM 53668</strain>
    </source>
</reference>
<dbReference type="SUPFAM" id="SSF55979">
    <property type="entry name" value="DNA clamp"/>
    <property type="match status" value="3"/>
</dbReference>
<keyword evidence="5 10" id="KW-0808">Transferase</keyword>
<comment type="subunit">
    <text evidence="10">Forms a ring-shaped head-to-tail homodimer around DNA.</text>
</comment>
<keyword evidence="15" id="KW-1185">Reference proteome</keyword>
<keyword evidence="6 10" id="KW-0548">Nucleotidyltransferase</keyword>
<dbReference type="GO" id="GO:0003887">
    <property type="term" value="F:DNA-directed DNA polymerase activity"/>
    <property type="evidence" value="ECO:0007669"/>
    <property type="project" value="UniProtKB-UniRule"/>
</dbReference>
<feature type="domain" description="DNA polymerase III beta sliding clamp N-terminal" evidence="11">
    <location>
        <begin position="1"/>
        <end position="120"/>
    </location>
</feature>
<dbReference type="AlphaFoldDB" id="A0A0F6WAD5"/>
<evidence type="ECO:0000256" key="2">
    <source>
        <dbReference type="ARBA" id="ARBA00010752"/>
    </source>
</evidence>
<evidence type="ECO:0000256" key="9">
    <source>
        <dbReference type="ARBA" id="ARBA00023125"/>
    </source>
</evidence>
<dbReference type="GO" id="GO:0006271">
    <property type="term" value="P:DNA strand elongation involved in DNA replication"/>
    <property type="evidence" value="ECO:0007669"/>
    <property type="project" value="TreeGrafter"/>
</dbReference>
<dbReference type="InterPro" id="IPR022637">
    <property type="entry name" value="DNA_polIII_beta_cen"/>
</dbReference>
<dbReference type="InterPro" id="IPR046938">
    <property type="entry name" value="DNA_clamp_sf"/>
</dbReference>
<dbReference type="NCBIfam" id="TIGR00663">
    <property type="entry name" value="dnan"/>
    <property type="match status" value="1"/>
</dbReference>
<evidence type="ECO:0000256" key="6">
    <source>
        <dbReference type="ARBA" id="ARBA00022695"/>
    </source>
</evidence>
<evidence type="ECO:0000259" key="11">
    <source>
        <dbReference type="Pfam" id="PF00712"/>
    </source>
</evidence>
<evidence type="ECO:0000256" key="3">
    <source>
        <dbReference type="ARBA" id="ARBA00021035"/>
    </source>
</evidence>
<dbReference type="Gene3D" id="3.10.150.10">
    <property type="entry name" value="DNA Polymerase III, subunit A, domain 2"/>
    <property type="match status" value="1"/>
</dbReference>
<keyword evidence="9" id="KW-0238">DNA-binding</keyword>
<sequence>MELTISKRNFLRGLARTHGVADRKSSMPILSNILLTTEDTGTLRFAATDLYLGVAATAPAEIKKGGSIAVAARTLFDIVKNLPDGDVQWTVGPNHAAEIRSGKVRFRIPGMPGDDFPPLPAPREVEFSSIDVDVLADLITKTSYSMSTDDTRPHLAGALFEGEGRVVRMVTTDGHRLSKCEHKLREGASMVNFTMLVPNKGIAELKRLLEDAKADKPAKGEEAQPVTVGVATQGGNAFFRREGIQLSVKLADEQFPPYAKVIPQNQDKRVVCPRASLVESLRRISLVSSDKSGGVRLMLQEGSLRVVSENPDVGEGSEELDVDYAGDPLTIGFNAKYIQDVLASLSDDEVALELSGELDPGVIKPANDATLFVGVVMPMRI</sequence>
<dbReference type="PANTHER" id="PTHR30478">
    <property type="entry name" value="DNA POLYMERASE III SUBUNIT BETA"/>
    <property type="match status" value="1"/>
</dbReference>
<dbReference type="GO" id="GO:0008408">
    <property type="term" value="F:3'-5' exonuclease activity"/>
    <property type="evidence" value="ECO:0007669"/>
    <property type="project" value="InterPro"/>
</dbReference>
<dbReference type="STRING" id="927083.DB32_008570"/>